<dbReference type="AlphaFoldDB" id="A0A222WPR8"/>
<accession>A0A222WPR8</accession>
<dbReference type="KEGG" id="pkb:B4V02_15505"/>
<name>A0A222WPR8_9BACL</name>
<organism evidence="1 2">
    <name type="scientific">Paenibacillus kribbensis</name>
    <dbReference type="NCBI Taxonomy" id="172713"/>
    <lineage>
        <taxon>Bacteria</taxon>
        <taxon>Bacillati</taxon>
        <taxon>Bacillota</taxon>
        <taxon>Bacilli</taxon>
        <taxon>Bacillales</taxon>
        <taxon>Paenibacillaceae</taxon>
        <taxon>Paenibacillus</taxon>
    </lineage>
</organism>
<evidence type="ECO:0000313" key="2">
    <source>
        <dbReference type="Proteomes" id="UP000214666"/>
    </source>
</evidence>
<gene>
    <name evidence="1" type="ORF">B4V02_15505</name>
</gene>
<evidence type="ECO:0000313" key="1">
    <source>
        <dbReference type="EMBL" id="ASR47998.1"/>
    </source>
</evidence>
<dbReference type="EMBL" id="CP020028">
    <property type="protein sequence ID" value="ASR47998.1"/>
    <property type="molecule type" value="Genomic_DNA"/>
</dbReference>
<keyword evidence="2" id="KW-1185">Reference proteome</keyword>
<protein>
    <submittedName>
        <fullName evidence="1">Uncharacterized protein</fullName>
    </submittedName>
</protein>
<dbReference type="Proteomes" id="UP000214666">
    <property type="component" value="Chromosome"/>
</dbReference>
<sequence length="61" mass="6849">MEDVLQSPSLSGSGLGLGLLLLEVVEIYIVEIYNESNGSVDVGYIFLYIKKITESRVKNRW</sequence>
<proteinExistence type="predicted"/>
<reference evidence="1 2" key="1">
    <citation type="submission" date="2017-03" db="EMBL/GenBank/DDBJ databases">
        <title>Complete genome sequence of Paenibacillus Kribbensis producing bioflocculants.</title>
        <authorList>
            <person name="Lee H.-G."/>
            <person name="Oh H.-M."/>
        </authorList>
    </citation>
    <scope>NUCLEOTIDE SEQUENCE [LARGE SCALE GENOMIC DNA]</scope>
    <source>
        <strain evidence="1 2">AM49</strain>
    </source>
</reference>